<feature type="compositionally biased region" description="Low complexity" evidence="1">
    <location>
        <begin position="76"/>
        <end position="91"/>
    </location>
</feature>
<evidence type="ECO:0000313" key="3">
    <source>
        <dbReference type="Proteomes" id="UP000318199"/>
    </source>
</evidence>
<accession>A0A562ZWB5</accession>
<comment type="caution">
    <text evidence="2">The sequence shown here is derived from an EMBL/GenBank/DDBJ whole genome shotgun (WGS) entry which is preliminary data.</text>
</comment>
<dbReference type="RefSeq" id="WP_145891166.1">
    <property type="nucleotide sequence ID" value="NZ_VOBQ01000003.1"/>
</dbReference>
<dbReference type="AlphaFoldDB" id="A0A562ZWB5"/>
<dbReference type="OrthoDB" id="8588059at2"/>
<dbReference type="Proteomes" id="UP000318199">
    <property type="component" value="Unassembled WGS sequence"/>
</dbReference>
<keyword evidence="3" id="KW-1185">Reference proteome</keyword>
<gene>
    <name evidence="2" type="ORF">FN976_03860</name>
</gene>
<evidence type="ECO:0000313" key="2">
    <source>
        <dbReference type="EMBL" id="TWO72676.1"/>
    </source>
</evidence>
<sequence>MFDKTATYHKSASGSEAIATRSSALTPKLRSMLILIDGKRGFDELAKLGSIFGDPEQQMAQLAELGFIEPVGGTASPGKAHPPAAGGNAGASAAAPQVTLLEAQRYAVRRLSDLLGPVADELCLRIERTRNPQEFQVALQRAEAMLRQIGGSAKAAQFAAEMESRRPG</sequence>
<organism evidence="2 3">
    <name type="scientific">Caenimonas sedimenti</name>
    <dbReference type="NCBI Taxonomy" id="2596921"/>
    <lineage>
        <taxon>Bacteria</taxon>
        <taxon>Pseudomonadati</taxon>
        <taxon>Pseudomonadota</taxon>
        <taxon>Betaproteobacteria</taxon>
        <taxon>Burkholderiales</taxon>
        <taxon>Comamonadaceae</taxon>
        <taxon>Caenimonas</taxon>
    </lineage>
</organism>
<proteinExistence type="predicted"/>
<evidence type="ECO:0000256" key="1">
    <source>
        <dbReference type="SAM" id="MobiDB-lite"/>
    </source>
</evidence>
<feature type="region of interest" description="Disordered" evidence="1">
    <location>
        <begin position="72"/>
        <end position="91"/>
    </location>
</feature>
<reference evidence="2 3" key="1">
    <citation type="submission" date="2019-07" db="EMBL/GenBank/DDBJ databases">
        <title>Caenimonas sedimenti sp. nov., isolated from activated sludge.</title>
        <authorList>
            <person name="Xu J."/>
        </authorList>
    </citation>
    <scope>NUCLEOTIDE SEQUENCE [LARGE SCALE GENOMIC DNA]</scope>
    <source>
        <strain evidence="2 3">HX-9-20</strain>
    </source>
</reference>
<protein>
    <submittedName>
        <fullName evidence="2">Uncharacterized protein</fullName>
    </submittedName>
</protein>
<dbReference type="EMBL" id="VOBQ01000003">
    <property type="protein sequence ID" value="TWO72676.1"/>
    <property type="molecule type" value="Genomic_DNA"/>
</dbReference>
<name>A0A562ZWB5_9BURK</name>